<proteinExistence type="predicted"/>
<organism evidence="2 3">
    <name type="scientific">Cylicostephanus goldi</name>
    <name type="common">Nematode worm</name>
    <dbReference type="NCBI Taxonomy" id="71465"/>
    <lineage>
        <taxon>Eukaryota</taxon>
        <taxon>Metazoa</taxon>
        <taxon>Ecdysozoa</taxon>
        <taxon>Nematoda</taxon>
        <taxon>Chromadorea</taxon>
        <taxon>Rhabditida</taxon>
        <taxon>Rhabditina</taxon>
        <taxon>Rhabditomorpha</taxon>
        <taxon>Strongyloidea</taxon>
        <taxon>Strongylidae</taxon>
        <taxon>Cylicostephanus</taxon>
    </lineage>
</organism>
<feature type="signal peptide" evidence="1">
    <location>
        <begin position="1"/>
        <end position="20"/>
    </location>
</feature>
<dbReference type="Proteomes" id="UP000271889">
    <property type="component" value="Unassembled WGS sequence"/>
</dbReference>
<sequence length="98" mass="11255">MLHTFLLIWLAVQTFQPVTAYNLVIDTQRKGINSYFQSLRKDYEHLLEGYEIPTVSKKRFLGKIELTEITVQNVAVESTTDIVAETDHYLKVSSCCCP</sequence>
<reference evidence="2 3" key="1">
    <citation type="submission" date="2018-11" db="EMBL/GenBank/DDBJ databases">
        <authorList>
            <consortium name="Pathogen Informatics"/>
        </authorList>
    </citation>
    <scope>NUCLEOTIDE SEQUENCE [LARGE SCALE GENOMIC DNA]</scope>
</reference>
<keyword evidence="1" id="KW-0732">Signal</keyword>
<evidence type="ECO:0000313" key="2">
    <source>
        <dbReference type="EMBL" id="VDK54475.1"/>
    </source>
</evidence>
<dbReference type="OrthoDB" id="5825140at2759"/>
<feature type="chain" id="PRO_5018268602" description="Neurotransmitter-gated ion-channel ligand-binding domain-containing protein" evidence="1">
    <location>
        <begin position="21"/>
        <end position="98"/>
    </location>
</feature>
<name>A0A3P6RKK9_CYLGO</name>
<evidence type="ECO:0000313" key="3">
    <source>
        <dbReference type="Proteomes" id="UP000271889"/>
    </source>
</evidence>
<protein>
    <recommendedName>
        <fullName evidence="4">Neurotransmitter-gated ion-channel ligand-binding domain-containing protein</fullName>
    </recommendedName>
</protein>
<keyword evidence="3" id="KW-1185">Reference proteome</keyword>
<accession>A0A3P6RKK9</accession>
<dbReference type="AlphaFoldDB" id="A0A3P6RKK9"/>
<evidence type="ECO:0000256" key="1">
    <source>
        <dbReference type="SAM" id="SignalP"/>
    </source>
</evidence>
<gene>
    <name evidence="2" type="ORF">CGOC_LOCUS3023</name>
</gene>
<dbReference type="EMBL" id="UYRV01007294">
    <property type="protein sequence ID" value="VDK54475.1"/>
    <property type="molecule type" value="Genomic_DNA"/>
</dbReference>
<evidence type="ECO:0008006" key="4">
    <source>
        <dbReference type="Google" id="ProtNLM"/>
    </source>
</evidence>